<organism evidence="1">
    <name type="scientific">marine sediment metagenome</name>
    <dbReference type="NCBI Taxonomy" id="412755"/>
    <lineage>
        <taxon>unclassified sequences</taxon>
        <taxon>metagenomes</taxon>
        <taxon>ecological metagenomes</taxon>
    </lineage>
</organism>
<protein>
    <submittedName>
        <fullName evidence="1">Uncharacterized protein</fullName>
    </submittedName>
</protein>
<feature type="non-terminal residue" evidence="1">
    <location>
        <position position="1"/>
    </location>
</feature>
<name>A0A0F8XKF5_9ZZZZ</name>
<dbReference type="AlphaFoldDB" id="A0A0F8XKF5"/>
<sequence length="94" mass="10992">CQYDNKHYCHLTFINKCAYESIISCLKAQVNDDRKRLAKLNYEIERGHTRLSIKWKDQSFYYKAKVKALEAYITDKGLDVPTVVELRKGGTDDD</sequence>
<dbReference type="EMBL" id="LAZR01062416">
    <property type="protein sequence ID" value="KKK61560.1"/>
    <property type="molecule type" value="Genomic_DNA"/>
</dbReference>
<gene>
    <name evidence="1" type="ORF">LCGC14_3013100</name>
</gene>
<reference evidence="1" key="1">
    <citation type="journal article" date="2015" name="Nature">
        <title>Complex archaea that bridge the gap between prokaryotes and eukaryotes.</title>
        <authorList>
            <person name="Spang A."/>
            <person name="Saw J.H."/>
            <person name="Jorgensen S.L."/>
            <person name="Zaremba-Niedzwiedzka K."/>
            <person name="Martijn J."/>
            <person name="Lind A.E."/>
            <person name="van Eijk R."/>
            <person name="Schleper C."/>
            <person name="Guy L."/>
            <person name="Ettema T.J."/>
        </authorList>
    </citation>
    <scope>NUCLEOTIDE SEQUENCE</scope>
</reference>
<proteinExistence type="predicted"/>
<evidence type="ECO:0000313" key="1">
    <source>
        <dbReference type="EMBL" id="KKK61560.1"/>
    </source>
</evidence>
<accession>A0A0F8XKF5</accession>
<comment type="caution">
    <text evidence="1">The sequence shown here is derived from an EMBL/GenBank/DDBJ whole genome shotgun (WGS) entry which is preliminary data.</text>
</comment>